<keyword evidence="3" id="KW-1185">Reference proteome</keyword>
<gene>
    <name evidence="1" type="ORF">KUL25_14615</name>
    <name evidence="2" type="ORF">KUL25_14620</name>
</gene>
<proteinExistence type="predicted"/>
<reference evidence="2 3" key="1">
    <citation type="submission" date="2021-07" db="EMBL/GenBank/DDBJ databases">
        <title>Karlodiniumbacter phycospheric gen. nov., sp. nov., a phycosphere bacterium isolated from karlodinium veneficum.</title>
        <authorList>
            <person name="Peng Y."/>
            <person name="Jiang L."/>
            <person name="Lee J."/>
        </authorList>
    </citation>
    <scope>NUCLEOTIDE SEQUENCE</scope>
    <source>
        <strain evidence="2 3">N5</strain>
    </source>
</reference>
<protein>
    <submittedName>
        <fullName evidence="2">Uncharacterized protein</fullName>
    </submittedName>
</protein>
<sequence>MFGILAHSLNIATRTDKGWDAPSHWTDHDHRTFDEKRRDLQDQRRWLRQTGIL</sequence>
<dbReference type="EMBL" id="JAIMBW010000001">
    <property type="protein sequence ID" value="MBY4893989.1"/>
    <property type="molecule type" value="Genomic_DNA"/>
</dbReference>
<dbReference type="Proteomes" id="UP000693972">
    <property type="component" value="Unassembled WGS sequence"/>
</dbReference>
<accession>A0A975YES0</accession>
<evidence type="ECO:0000313" key="1">
    <source>
        <dbReference type="EMBL" id="MBY4893989.1"/>
    </source>
</evidence>
<dbReference type="EMBL" id="CP078073">
    <property type="protein sequence ID" value="QXL86677.1"/>
    <property type="molecule type" value="Genomic_DNA"/>
</dbReference>
<organism evidence="2">
    <name type="scientific">Gymnodinialimonas phycosphaerae</name>
    <dbReference type="NCBI Taxonomy" id="2841589"/>
    <lineage>
        <taxon>Bacteria</taxon>
        <taxon>Pseudomonadati</taxon>
        <taxon>Pseudomonadota</taxon>
        <taxon>Alphaproteobacteria</taxon>
        <taxon>Rhodobacterales</taxon>
        <taxon>Paracoccaceae</taxon>
        <taxon>Gymnodinialimonas</taxon>
    </lineage>
</organism>
<dbReference type="RefSeq" id="WP_257893616.1">
    <property type="nucleotide sequence ID" value="NZ_JAIMBW010000001.1"/>
</dbReference>
<dbReference type="AlphaFoldDB" id="A0A975YES0"/>
<evidence type="ECO:0000313" key="2">
    <source>
        <dbReference type="EMBL" id="QXL86677.1"/>
    </source>
</evidence>
<evidence type="ECO:0000313" key="3">
    <source>
        <dbReference type="Proteomes" id="UP000693972"/>
    </source>
</evidence>
<name>A0A975YES0_9RHOB</name>